<proteinExistence type="predicted"/>
<protein>
    <submittedName>
        <fullName evidence="2">Uncharacterized protein</fullName>
    </submittedName>
</protein>
<reference evidence="2" key="1">
    <citation type="submission" date="2020-05" db="EMBL/GenBank/DDBJ databases">
        <title>Mycena genomes resolve the evolution of fungal bioluminescence.</title>
        <authorList>
            <person name="Tsai I.J."/>
        </authorList>
    </citation>
    <scope>NUCLEOTIDE SEQUENCE</scope>
    <source>
        <strain evidence="2">110903Hualien_Pintung</strain>
    </source>
</reference>
<feature type="region of interest" description="Disordered" evidence="1">
    <location>
        <begin position="821"/>
        <end position="853"/>
    </location>
</feature>
<organism evidence="2 3">
    <name type="scientific">Mycena chlorophos</name>
    <name type="common">Agaric fungus</name>
    <name type="synonym">Agaricus chlorophos</name>
    <dbReference type="NCBI Taxonomy" id="658473"/>
    <lineage>
        <taxon>Eukaryota</taxon>
        <taxon>Fungi</taxon>
        <taxon>Dikarya</taxon>
        <taxon>Basidiomycota</taxon>
        <taxon>Agaricomycotina</taxon>
        <taxon>Agaricomycetes</taxon>
        <taxon>Agaricomycetidae</taxon>
        <taxon>Agaricales</taxon>
        <taxon>Marasmiineae</taxon>
        <taxon>Mycenaceae</taxon>
        <taxon>Mycena</taxon>
    </lineage>
</organism>
<accession>A0A8H6TPG2</accession>
<evidence type="ECO:0000313" key="3">
    <source>
        <dbReference type="Proteomes" id="UP000613580"/>
    </source>
</evidence>
<gene>
    <name evidence="2" type="ORF">HMN09_00052700</name>
</gene>
<comment type="caution">
    <text evidence="2">The sequence shown here is derived from an EMBL/GenBank/DDBJ whole genome shotgun (WGS) entry which is preliminary data.</text>
</comment>
<dbReference type="EMBL" id="JACAZE010000001">
    <property type="protein sequence ID" value="KAF7322738.1"/>
    <property type="molecule type" value="Genomic_DNA"/>
</dbReference>
<evidence type="ECO:0000256" key="1">
    <source>
        <dbReference type="SAM" id="MobiDB-lite"/>
    </source>
</evidence>
<dbReference type="AlphaFoldDB" id="A0A8H6TPG2"/>
<name>A0A8H6TPG2_MYCCL</name>
<feature type="compositionally biased region" description="Polar residues" evidence="1">
    <location>
        <begin position="490"/>
        <end position="501"/>
    </location>
</feature>
<feature type="compositionally biased region" description="Basic and acidic residues" evidence="1">
    <location>
        <begin position="840"/>
        <end position="853"/>
    </location>
</feature>
<sequence length="853" mass="95819">MPPIQNRPDFEGIDTLTPHEVELMIEHERWRFRDLRHMDSVAEYVGRRFVADVESGQIRLTTDQFKNDYSKAVWRIRRIRVLRAQKRMRDAELELTATVERSRLERLINEVHECSELMRKIEDLHIASMAPDWSLDTRAAFLPLEEEFQRLIQHKTETIEHCRRRLSALAIEPAHMDIRATLGAAIWELDDYCRKCSDVVAKAANDREAAEDSCSWYSPGPRRTFFEQRVELFRRREGHALALSQRGDQTRRALNAVNAWFEARAEQRVVEQSQIEKGINDDEEGLRLFERLLVSERARIGGVGVDWVAVEHARQTVMSESHRRLKSYTLDWAYNEVIIEQLQASRFDTHLAYHQYDLYLQELAVSPLSSSPGLAPTPNACRPRPNFRADEQRGSDGSTLDLYIQLVEPSLSNAPTSDFTWSASASSPGTKRTCYETTNHDLPSFPSPFQARAKSRHHFWCLFSTTISFVLRAGPSASVVVSQPITAPIRNTNGEQRTSLRSADAEPGPTTDSHLPRLRIPATSPHSRALVLATKCKKPVRTTCLRRQNASGRRVPTVHAFNQTRARTSNARPLQELALGWTSGIYAAFERGLLLFAFKRSGFFHSFCGPADVFASPLTLYQQDYTSHHLAAMVDHDADADADQICCRLGLECAVHVSAKNKVNECPSIWRGWPNVSVAHEVPALILFRDTVGQLGINAGFELGQVDSRRAGAALGSDDGNFGGGTSSGRRGKTAAHSAFVVFEGREAPYSERIHTLSLRLPGTLAFMSVDTEKVSKALKACTNLKELRISTLHPHQTMQRFSVSINNVAPCWLLASISRPPDGSDSDDSTYGNAMDSMGLKRDGLVGEHERV</sequence>
<evidence type="ECO:0000313" key="2">
    <source>
        <dbReference type="EMBL" id="KAF7322738.1"/>
    </source>
</evidence>
<feature type="region of interest" description="Disordered" evidence="1">
    <location>
        <begin position="490"/>
        <end position="516"/>
    </location>
</feature>
<dbReference type="Proteomes" id="UP000613580">
    <property type="component" value="Unassembled WGS sequence"/>
</dbReference>
<keyword evidence="3" id="KW-1185">Reference proteome</keyword>